<dbReference type="AlphaFoldDB" id="A0A8D3WQA3"/>
<sequence length="260" mass="28226">MDNHERRARRAKLLLAGLTVLVVGALAVGGVVAHGLIEDGNTRTPAAGPTAGETKPSAPAPAGSRPAMTPERAKKVSLNEPTGQRGGASTGFPHSPGGAISAVVHFWEEYAWMDDEKARQQLDVVTSPDATGYVDRQISEVRKLREGAGLPVSGGTPAGITFTTMVDAVRMRSLTDDDLPRGDVVHIWLSFDRYATTPDRATDDNPVKGDTVDFIVKWQDGAWRITDEPAYVAQRTFPVAYDPDSPFAWRDQWIQVRHED</sequence>
<feature type="region of interest" description="Disordered" evidence="1">
    <location>
        <begin position="39"/>
        <end position="94"/>
    </location>
</feature>
<protein>
    <submittedName>
        <fullName evidence="2">Uncharacterized protein</fullName>
    </submittedName>
</protein>
<evidence type="ECO:0000313" key="3">
    <source>
        <dbReference type="Proteomes" id="UP000002066"/>
    </source>
</evidence>
<gene>
    <name evidence="2" type="ORF">Sfla_6513</name>
</gene>
<keyword evidence="2" id="KW-0614">Plasmid</keyword>
<feature type="compositionally biased region" description="Low complexity" evidence="1">
    <location>
        <begin position="56"/>
        <end position="67"/>
    </location>
</feature>
<dbReference type="OrthoDB" id="3391176at2"/>
<organism evidence="2 3">
    <name type="scientific">Streptomyces pratensis (strain ATCC 33331 / IAF-45CD)</name>
    <dbReference type="NCBI Taxonomy" id="591167"/>
    <lineage>
        <taxon>Bacteria</taxon>
        <taxon>Bacillati</taxon>
        <taxon>Actinomycetota</taxon>
        <taxon>Actinomycetes</taxon>
        <taxon>Kitasatosporales</taxon>
        <taxon>Streptomycetaceae</taxon>
        <taxon>Streptomyces</taxon>
    </lineage>
</organism>
<evidence type="ECO:0000256" key="1">
    <source>
        <dbReference type="SAM" id="MobiDB-lite"/>
    </source>
</evidence>
<reference evidence="2 3" key="1">
    <citation type="submission" date="2011-01" db="EMBL/GenBank/DDBJ databases">
        <title>Complete sequence of plasmid1 of Streptomyces flavogriseus ATCC 33331.</title>
        <authorList>
            <consortium name="US DOE Joint Genome Institute"/>
            <person name="Lucas S."/>
            <person name="Copeland A."/>
            <person name="Lapidus A."/>
            <person name="Cheng J.-F."/>
            <person name="Goodwin L."/>
            <person name="Pitluck S."/>
            <person name="Davenport K."/>
            <person name="Detter J.C."/>
            <person name="Han C."/>
            <person name="Tapia R."/>
            <person name="Land M."/>
            <person name="Hauser L."/>
            <person name="Kyrpides N."/>
            <person name="Ivanova N."/>
            <person name="Ovchinnikova G."/>
            <person name="Pagani I."/>
            <person name="Brumm P."/>
            <person name="Mead D."/>
            <person name="Woyke T."/>
        </authorList>
    </citation>
    <scope>NUCLEOTIDE SEQUENCE [LARGE SCALE GENOMIC DNA]</scope>
    <source>
        <strain evidence="3">ATCC 33331 / IAF-45CD</strain>
        <plasmid evidence="2 3">pSFLA01</plasmid>
    </source>
</reference>
<dbReference type="KEGG" id="sfa:Sfla_6513"/>
<evidence type="ECO:0000313" key="2">
    <source>
        <dbReference type="EMBL" id="ADW07841.1"/>
    </source>
</evidence>
<dbReference type="EMBL" id="CP002476">
    <property type="protein sequence ID" value="ADW07841.1"/>
    <property type="molecule type" value="Genomic_DNA"/>
</dbReference>
<accession>A0A8D3WQA3</accession>
<name>A0A8D3WQA3_STRFA</name>
<geneLocation type="plasmid" evidence="2 3">
    <name>pSFLA01</name>
</geneLocation>
<dbReference type="Proteomes" id="UP000002066">
    <property type="component" value="Plasmid pSFLA01"/>
</dbReference>
<proteinExistence type="predicted"/>